<comment type="caution">
    <text evidence="2">The sequence shown here is derived from an EMBL/GenBank/DDBJ whole genome shotgun (WGS) entry which is preliminary data.</text>
</comment>
<reference evidence="2" key="1">
    <citation type="journal article" date="2022" name="Int. J. Mol. Sci.">
        <title>Draft Genome of Tanacetum Coccineum: Genomic Comparison of Closely Related Tanacetum-Family Plants.</title>
        <authorList>
            <person name="Yamashiro T."/>
            <person name="Shiraishi A."/>
            <person name="Nakayama K."/>
            <person name="Satake H."/>
        </authorList>
    </citation>
    <scope>NUCLEOTIDE SEQUENCE</scope>
</reference>
<protein>
    <recommendedName>
        <fullName evidence="1">Tf2-1-like SH3-like domain-containing protein</fullName>
    </recommendedName>
</protein>
<keyword evidence="3" id="KW-1185">Reference proteome</keyword>
<dbReference type="PANTHER" id="PTHR46148:SF59">
    <property type="entry name" value="NUCLEOTIDYLTRANSFERASE, RIBONUCLEASE H"/>
    <property type="match status" value="1"/>
</dbReference>
<feature type="domain" description="Tf2-1-like SH3-like" evidence="1">
    <location>
        <begin position="230"/>
        <end position="281"/>
    </location>
</feature>
<evidence type="ECO:0000259" key="1">
    <source>
        <dbReference type="Pfam" id="PF24626"/>
    </source>
</evidence>
<dbReference type="InterPro" id="IPR056924">
    <property type="entry name" value="SH3_Tf2-1"/>
</dbReference>
<dbReference type="Pfam" id="PF24626">
    <property type="entry name" value="SH3_Tf2-1"/>
    <property type="match status" value="1"/>
</dbReference>
<gene>
    <name evidence="2" type="ORF">Tco_1093201</name>
</gene>
<dbReference type="Proteomes" id="UP001151760">
    <property type="component" value="Unassembled WGS sequence"/>
</dbReference>
<reference evidence="2" key="2">
    <citation type="submission" date="2022-01" db="EMBL/GenBank/DDBJ databases">
        <authorList>
            <person name="Yamashiro T."/>
            <person name="Shiraishi A."/>
            <person name="Satake H."/>
            <person name="Nakayama K."/>
        </authorList>
    </citation>
    <scope>NUCLEOTIDE SEQUENCE</scope>
</reference>
<dbReference type="EMBL" id="BQNB010020602">
    <property type="protein sequence ID" value="GJT97683.1"/>
    <property type="molecule type" value="Genomic_DNA"/>
</dbReference>
<accession>A0ABQ5IC06</accession>
<organism evidence="2 3">
    <name type="scientific">Tanacetum coccineum</name>
    <dbReference type="NCBI Taxonomy" id="301880"/>
    <lineage>
        <taxon>Eukaryota</taxon>
        <taxon>Viridiplantae</taxon>
        <taxon>Streptophyta</taxon>
        <taxon>Embryophyta</taxon>
        <taxon>Tracheophyta</taxon>
        <taxon>Spermatophyta</taxon>
        <taxon>Magnoliopsida</taxon>
        <taxon>eudicotyledons</taxon>
        <taxon>Gunneridae</taxon>
        <taxon>Pentapetalae</taxon>
        <taxon>asterids</taxon>
        <taxon>campanulids</taxon>
        <taxon>Asterales</taxon>
        <taxon>Asteraceae</taxon>
        <taxon>Asteroideae</taxon>
        <taxon>Anthemideae</taxon>
        <taxon>Anthemidinae</taxon>
        <taxon>Tanacetum</taxon>
    </lineage>
</organism>
<evidence type="ECO:0000313" key="2">
    <source>
        <dbReference type="EMBL" id="GJT97683.1"/>
    </source>
</evidence>
<name>A0ABQ5IC06_9ASTR</name>
<proteinExistence type="predicted"/>
<sequence length="338" mass="38959">MKLTTGRLIDGLPCDGINMIIEDLDLEPKIDAMVRDFLEQVLEMSPCFRNIFSLMLLEHKDVITKFLSPSRWKELSKEMSSDEMISSNMWYQEPRKSESMSGAARNKKEAFKTLKNVLAVFLRFNANCSGKISGLWKFARIYIDELIARNGIWGQSTQIIVMYVLPVVLAALQNITRDDKIRLGIDKGNSQAVRDRQKSYAEDKCRNPFRVLRLVLWSSIIKGVAMEGRSAFWKKKGKLAPRYIGPFEILEIIGLVAYRLRLPEEFSSVHDTFHVSNLNKCLVDANLHVPLDEIKVDKTLHFVEEPVEIMDQEIKKLKYRKIALVKVRWNSKCGPEFT</sequence>
<evidence type="ECO:0000313" key="3">
    <source>
        <dbReference type="Proteomes" id="UP001151760"/>
    </source>
</evidence>
<dbReference type="PANTHER" id="PTHR46148">
    <property type="entry name" value="CHROMO DOMAIN-CONTAINING PROTEIN"/>
    <property type="match status" value="1"/>
</dbReference>